<dbReference type="GO" id="GO:0019029">
    <property type="term" value="C:helical viral capsid"/>
    <property type="evidence" value="ECO:0007669"/>
    <property type="project" value="UniProtKB-KW"/>
</dbReference>
<keyword evidence="4 9" id="KW-0167">Capsid protein</keyword>
<keyword evidence="5" id="KW-0946">Virion</keyword>
<evidence type="ECO:0000256" key="3">
    <source>
        <dbReference type="ARBA" id="ARBA00022497"/>
    </source>
</evidence>
<dbReference type="GO" id="GO:0005198">
    <property type="term" value="F:structural molecule activity"/>
    <property type="evidence" value="ECO:0007669"/>
    <property type="project" value="InterPro"/>
</dbReference>
<feature type="region of interest" description="Disordered" evidence="7">
    <location>
        <begin position="369"/>
        <end position="400"/>
    </location>
</feature>
<feature type="compositionally biased region" description="Polar residues" evidence="7">
    <location>
        <begin position="1"/>
        <end position="11"/>
    </location>
</feature>
<evidence type="ECO:0000256" key="1">
    <source>
        <dbReference type="ARBA" id="ARBA00004328"/>
    </source>
</evidence>
<evidence type="ECO:0000256" key="2">
    <source>
        <dbReference type="ARBA" id="ARBA00018091"/>
    </source>
</evidence>
<feature type="region of interest" description="Disordered" evidence="7">
    <location>
        <begin position="1"/>
        <end position="61"/>
    </location>
</feature>
<reference evidence="9" key="1">
    <citation type="journal article" date="2016" name="PLoS ONE">
        <title>New Insights into Asian Prunus Viruses in the Light of NGS-Based Full Genome Sequencing.</title>
        <authorList>
            <person name="Marais A."/>
            <person name="Faure C."/>
            <person name="Candresse T."/>
        </authorList>
    </citation>
    <scope>NUCLEOTIDE SEQUENCE</scope>
    <source>
        <strain evidence="9">Bonsai</strain>
    </source>
</reference>
<dbReference type="InterPro" id="IPR000052">
    <property type="entry name" value="Pltvir_coat"/>
</dbReference>
<evidence type="ECO:0000256" key="5">
    <source>
        <dbReference type="ARBA" id="ARBA00022844"/>
    </source>
</evidence>
<dbReference type="EMBL" id="KT893295">
    <property type="protein sequence ID" value="ALT57203.1"/>
    <property type="molecule type" value="Genomic_RNA"/>
</dbReference>
<protein>
    <recommendedName>
        <fullName evidence="2">Capsid protein</fullName>
    </recommendedName>
    <alternativeName>
        <fullName evidence="6">Coat protein</fullName>
    </alternativeName>
</protein>
<dbReference type="PRINTS" id="PR00232">
    <property type="entry name" value="POTXCARLCOAT"/>
</dbReference>
<evidence type="ECO:0000313" key="9">
    <source>
        <dbReference type="EMBL" id="ALT57203.1"/>
    </source>
</evidence>
<evidence type="ECO:0000259" key="8">
    <source>
        <dbReference type="Pfam" id="PF00286"/>
    </source>
</evidence>
<accession>A0A0U3CJ30</accession>
<keyword evidence="3" id="KW-1139">Helical capsid protein</keyword>
<evidence type="ECO:0000256" key="6">
    <source>
        <dbReference type="ARBA" id="ARBA00031336"/>
    </source>
</evidence>
<evidence type="ECO:0000256" key="7">
    <source>
        <dbReference type="SAM" id="MobiDB-lite"/>
    </source>
</evidence>
<comment type="subcellular location">
    <subcellularLocation>
        <location evidence="1">Virion</location>
    </subcellularLocation>
</comment>
<sequence>MTTSQPTATTDVETSEVKTTPPPVVTSEPVLQQVVFSDTSKSATAPPPPVTTQTSTTTTKGVERSWFGLPSKTTGLGTLSATATYTAPLLQASGRASQLDEDLKKLKAKDEGFLVLNSDIEDLGATTSGKVQGPRGIVPSMMSYEKPEKGKVVEEPKGLSLGSRQRLVFEKARQRAKVDIEADRDSLAPPFASADPFSRPKVQDVQRFSYEPSSPDISTAEEIEHIRSDLIRAGVPEPTLTFSMWDIARYCADAGSSASTEFIGTSSYSGRVTRMEIASVIKKHTTLRRYCGFYAKIVWNIMLSTNIPPSGWVKKGYKKSTRFSAFDFFEQVSNNAALEPENGLVREPNHEELVASQVNKGVSLHRTEAAQDKNVSTAHEVTGGRAGPRSRLLLKGKEMD</sequence>
<dbReference type="Pfam" id="PF00286">
    <property type="entry name" value="Flexi_CP"/>
    <property type="match status" value="1"/>
</dbReference>
<evidence type="ECO:0000256" key="4">
    <source>
        <dbReference type="ARBA" id="ARBA00022561"/>
    </source>
</evidence>
<name>A0A0U3CJ30_9VIRU</name>
<proteinExistence type="predicted"/>
<feature type="domain" description="Potexviruses and carlaviruses coat protein" evidence="8">
    <location>
        <begin position="216"/>
        <end position="352"/>
    </location>
</feature>
<organism evidence="9">
    <name type="scientific">Asian prunus virus 2</name>
    <dbReference type="NCBI Taxonomy" id="351426"/>
    <lineage>
        <taxon>Viruses</taxon>
        <taxon>Riboviria</taxon>
        <taxon>Orthornavirae</taxon>
        <taxon>Kitrinoviricota</taxon>
        <taxon>Alsuviricetes</taxon>
        <taxon>Tymovirales</taxon>
        <taxon>Betaflexiviridae</taxon>
        <taxon>Quinvirinae</taxon>
        <taxon>Foveavirus</taxon>
        <taxon>Foveavirus duoasiaticum</taxon>
    </lineage>
</organism>